<gene>
    <name evidence="2" type="primary">Cnig_chr_X.g26091</name>
    <name evidence="2" type="ORF">B9Z55_026091</name>
</gene>
<evidence type="ECO:0000313" key="2">
    <source>
        <dbReference type="EMBL" id="PIC21140.1"/>
    </source>
</evidence>
<dbReference type="EMBL" id="PDUG01000006">
    <property type="protein sequence ID" value="PIC21140.1"/>
    <property type="molecule type" value="Genomic_DNA"/>
</dbReference>
<proteinExistence type="predicted"/>
<organism evidence="2 3">
    <name type="scientific">Caenorhabditis nigoni</name>
    <dbReference type="NCBI Taxonomy" id="1611254"/>
    <lineage>
        <taxon>Eukaryota</taxon>
        <taxon>Metazoa</taxon>
        <taxon>Ecdysozoa</taxon>
        <taxon>Nematoda</taxon>
        <taxon>Chromadorea</taxon>
        <taxon>Rhabditida</taxon>
        <taxon>Rhabditina</taxon>
        <taxon>Rhabditomorpha</taxon>
        <taxon>Rhabditoidea</taxon>
        <taxon>Rhabditidae</taxon>
        <taxon>Peloderinae</taxon>
        <taxon>Caenorhabditis</taxon>
    </lineage>
</organism>
<comment type="caution">
    <text evidence="2">The sequence shown here is derived from an EMBL/GenBank/DDBJ whole genome shotgun (WGS) entry which is preliminary data.</text>
</comment>
<dbReference type="PANTHER" id="PTHR46068:SF1">
    <property type="entry name" value="TRANSPOSASE IS30-LIKE HTH DOMAIN-CONTAINING PROTEIN"/>
    <property type="match status" value="1"/>
</dbReference>
<accession>A0A2G5T1I6</accession>
<feature type="compositionally biased region" description="Basic and acidic residues" evidence="1">
    <location>
        <begin position="338"/>
        <end position="356"/>
    </location>
</feature>
<reference evidence="3" key="1">
    <citation type="submission" date="2017-10" db="EMBL/GenBank/DDBJ databases">
        <title>Rapid genome shrinkage in a self-fertile nematode reveals novel sperm competition proteins.</title>
        <authorList>
            <person name="Yin D."/>
            <person name="Schwarz E.M."/>
            <person name="Thomas C.G."/>
            <person name="Felde R.L."/>
            <person name="Korf I.F."/>
            <person name="Cutter A.D."/>
            <person name="Schartner C.M."/>
            <person name="Ralston E.J."/>
            <person name="Meyer B.J."/>
            <person name="Haag E.S."/>
        </authorList>
    </citation>
    <scope>NUCLEOTIDE SEQUENCE [LARGE SCALE GENOMIC DNA]</scope>
    <source>
        <strain evidence="3">JU1422</strain>
    </source>
</reference>
<dbReference type="OrthoDB" id="7951431at2759"/>
<dbReference type="GO" id="GO:0003676">
    <property type="term" value="F:nucleic acid binding"/>
    <property type="evidence" value="ECO:0007669"/>
    <property type="project" value="InterPro"/>
</dbReference>
<sequence length="555" mass="64691">MFVSIEAITRNTFFVKRIFVKMSQKKKDDRVEVESWELDAMSGWEDNTFFVKRIFVKMSQKKKDDRVEVESWELDAMSGWEDNEEDLPRAGRRVSVTTDKVVRAVRGGTRRNPESSIRKLAHDFKMSRNSMERIVKKRLGLTAYKIVKGAFLTEEIKKLSLEKAKKLLRGTRLGTHMRTLFTDEKIFTVEANKKGQNHLILAEDIEAACRRGKIFNKTSHPASVMAFAGITGNGKTPLVFIGSQNQQRILYQADPRRRGVAMVQISLWKSTLDIPARWAHRAKDTQERCRLYFPEFIQAQEWPTSSPDLNPMDYSVRGYLTQKDEDEEEQRAPPPLSEEEKKKQEEEELKKKMEAEDKPDLENGLCAFMILLDNVVRINRRQLVTYSPEAREFLKLGDFLFDVVEFNDRSLSKEAVTLATTFIHKVQLYDLSQKDVFVKYRTMSYSITAKLIGALIYMLARIKCPRIQPDCFVEAEELIRSYCKDPHWQPVWQSIKETTIQKQYRIDYPGRLPLFEEADFFSNDHYDDGRTGKLGSTAFLKNAFHIIILYSDWYD</sequence>
<feature type="region of interest" description="Disordered" evidence="1">
    <location>
        <begin position="323"/>
        <end position="356"/>
    </location>
</feature>
<dbReference type="Gene3D" id="3.30.420.10">
    <property type="entry name" value="Ribonuclease H-like superfamily/Ribonuclease H"/>
    <property type="match status" value="1"/>
</dbReference>
<evidence type="ECO:0000256" key="1">
    <source>
        <dbReference type="SAM" id="MobiDB-lite"/>
    </source>
</evidence>
<dbReference type="AlphaFoldDB" id="A0A2G5T1I6"/>
<name>A0A2G5T1I6_9PELO</name>
<dbReference type="Proteomes" id="UP000230233">
    <property type="component" value="Chromosome X"/>
</dbReference>
<evidence type="ECO:0000313" key="3">
    <source>
        <dbReference type="Proteomes" id="UP000230233"/>
    </source>
</evidence>
<dbReference type="InterPro" id="IPR036397">
    <property type="entry name" value="RNaseH_sf"/>
</dbReference>
<keyword evidence="3" id="KW-1185">Reference proteome</keyword>
<protein>
    <submittedName>
        <fullName evidence="2">Uncharacterized protein</fullName>
    </submittedName>
</protein>
<dbReference type="PANTHER" id="PTHR46068">
    <property type="entry name" value="PROTEIN CBG27172"/>
    <property type="match status" value="1"/>
</dbReference>